<dbReference type="EMBL" id="LAZR01027823">
    <property type="protein sequence ID" value="KKL64496.1"/>
    <property type="molecule type" value="Genomic_DNA"/>
</dbReference>
<feature type="non-terminal residue" evidence="1">
    <location>
        <position position="62"/>
    </location>
</feature>
<gene>
    <name evidence="1" type="ORF">LCGC14_2164430</name>
</gene>
<comment type="caution">
    <text evidence="1">The sequence shown here is derived from an EMBL/GenBank/DDBJ whole genome shotgun (WGS) entry which is preliminary data.</text>
</comment>
<protein>
    <submittedName>
        <fullName evidence="1">Uncharacterized protein</fullName>
    </submittedName>
</protein>
<reference evidence="1" key="1">
    <citation type="journal article" date="2015" name="Nature">
        <title>Complex archaea that bridge the gap between prokaryotes and eukaryotes.</title>
        <authorList>
            <person name="Spang A."/>
            <person name="Saw J.H."/>
            <person name="Jorgensen S.L."/>
            <person name="Zaremba-Niedzwiedzka K."/>
            <person name="Martijn J."/>
            <person name="Lind A.E."/>
            <person name="van Eijk R."/>
            <person name="Schleper C."/>
            <person name="Guy L."/>
            <person name="Ettema T.J."/>
        </authorList>
    </citation>
    <scope>NUCLEOTIDE SEQUENCE</scope>
</reference>
<sequence>MLPKTFRFVAVNNTGQTMTFNSGSRLAVNYESWKFDSNGALVYRAEITNGLDTFTSGETIVN</sequence>
<evidence type="ECO:0000313" key="1">
    <source>
        <dbReference type="EMBL" id="KKL64496.1"/>
    </source>
</evidence>
<proteinExistence type="predicted"/>
<name>A0A0F9EE21_9ZZZZ</name>
<accession>A0A0F9EE21</accession>
<organism evidence="1">
    <name type="scientific">marine sediment metagenome</name>
    <dbReference type="NCBI Taxonomy" id="412755"/>
    <lineage>
        <taxon>unclassified sequences</taxon>
        <taxon>metagenomes</taxon>
        <taxon>ecological metagenomes</taxon>
    </lineage>
</organism>
<dbReference type="AlphaFoldDB" id="A0A0F9EE21"/>